<proteinExistence type="predicted"/>
<accession>A0A8H2J9F0</accession>
<dbReference type="RefSeq" id="WP_020099062.1">
    <property type="nucleotide sequence ID" value="NZ_ANBS01000001.1"/>
</dbReference>
<dbReference type="AlphaFoldDB" id="A0A8H2J9F0"/>
<evidence type="ECO:0000313" key="3">
    <source>
        <dbReference type="EMBL" id="TLH51719.1"/>
    </source>
</evidence>
<dbReference type="EMBL" id="CP062008">
    <property type="protein sequence ID" value="QPG70281.1"/>
    <property type="molecule type" value="Genomic_DNA"/>
</dbReference>
<reference evidence="3" key="1">
    <citation type="submission" date="2018-01" db="EMBL/GenBank/DDBJ databases">
        <title>Comparative genomics of Mycobacterium mucogenicum and Mycobacterium neoaurum clade members emphasizing tRNA and non-coding RNA.</title>
        <authorList>
            <person name="Behra P.R.K."/>
            <person name="Pettersson B.M.F."/>
            <person name="Das S."/>
            <person name="Dasgupta S."/>
            <person name="Kirsebom L.A."/>
        </authorList>
    </citation>
    <scope>NUCLEOTIDE SEQUENCE</scope>
    <source>
        <strain evidence="3">DSM 44124</strain>
    </source>
</reference>
<keyword evidence="4" id="KW-1185">Reference proteome</keyword>
<reference evidence="2 4" key="2">
    <citation type="journal article" date="2019" name="BMC Evol. Biol.">
        <title>Comparative genomics of Mycobacterium mucogenicum and Mycobacterium neoaurum clade members emphasizing tRNA and non-coding RNA.</title>
        <authorList>
            <person name="Behra P.R.K."/>
            <person name="Pettersson B.M.F."/>
            <person name="Das S."/>
            <person name="Dasgupta S."/>
            <person name="Kirsebom L.A."/>
        </authorList>
    </citation>
    <scope>NUCLEOTIDE SEQUENCE [LARGE SCALE GENOMIC DNA]</scope>
    <source>
        <strain evidence="2 4">DSM 44124</strain>
    </source>
</reference>
<keyword evidence="1" id="KW-0472">Membrane</keyword>
<dbReference type="Proteomes" id="UP000309231">
    <property type="component" value="Chromosome"/>
</dbReference>
<name>A0A8H2J9F0_MYCMU</name>
<keyword evidence="1" id="KW-0812">Transmembrane</keyword>
<dbReference type="GeneID" id="76724152"/>
<sequence length="156" mass="16392">MVDDQAGADEAALNPRTSRRRLVGALIVAAVAAGVAVAGTQTRWFGLSPDPRETVAIDRCEGAVRHDLAVPEQAHFDGVKARVDSVTEDDHIRLGFDAAKVVAMWGVSGSVTSPGRSGQPATMEFTCRAAFYDDRPVAAAVNYGSADLPGQLGKRS</sequence>
<dbReference type="KEGG" id="mmuc:C1S78_004515"/>
<feature type="transmembrane region" description="Helical" evidence="1">
    <location>
        <begin position="22"/>
        <end position="39"/>
    </location>
</feature>
<evidence type="ECO:0000313" key="2">
    <source>
        <dbReference type="EMBL" id="QPG70281.1"/>
    </source>
</evidence>
<protein>
    <submittedName>
        <fullName evidence="3">Uncharacterized protein</fullName>
    </submittedName>
</protein>
<organism evidence="3">
    <name type="scientific">Mycolicibacterium mucogenicum DSM 44124</name>
    <dbReference type="NCBI Taxonomy" id="1226753"/>
    <lineage>
        <taxon>Bacteria</taxon>
        <taxon>Bacillati</taxon>
        <taxon>Actinomycetota</taxon>
        <taxon>Actinomycetes</taxon>
        <taxon>Mycobacteriales</taxon>
        <taxon>Mycobacteriaceae</taxon>
        <taxon>Mycolicibacterium</taxon>
    </lineage>
</organism>
<gene>
    <name evidence="2" type="ORF">C1S78_004515</name>
    <name evidence="3" type="ORF">C1S78_04515</name>
</gene>
<evidence type="ECO:0000313" key="4">
    <source>
        <dbReference type="Proteomes" id="UP000309231"/>
    </source>
</evidence>
<keyword evidence="1" id="KW-1133">Transmembrane helix</keyword>
<dbReference type="EMBL" id="POTL01000001">
    <property type="protein sequence ID" value="TLH51719.1"/>
    <property type="molecule type" value="Genomic_DNA"/>
</dbReference>
<reference evidence="2 4" key="3">
    <citation type="journal article" date="2019" name="Sci. Rep.">
        <title>Insight into the biology of Mycobacterium mucogenicum and Mycobacterium neoaurum clade members.</title>
        <authorList>
            <person name="Behra P.R.K."/>
            <person name="Pettersson B.M.F."/>
            <person name="Ramesh M."/>
            <person name="Dasgupta S."/>
            <person name="Kirsebom L.A."/>
        </authorList>
    </citation>
    <scope>NUCLEOTIDE SEQUENCE [LARGE SCALE GENOMIC DNA]</scope>
    <source>
        <strain evidence="2 4">DSM 44124</strain>
    </source>
</reference>
<evidence type="ECO:0000256" key="1">
    <source>
        <dbReference type="SAM" id="Phobius"/>
    </source>
</evidence>